<organism evidence="1 2">
    <name type="scientific">Meishania litoralis</name>
    <dbReference type="NCBI Taxonomy" id="3434685"/>
    <lineage>
        <taxon>Bacteria</taxon>
        <taxon>Pseudomonadati</taxon>
        <taxon>Bacteroidota</taxon>
        <taxon>Flavobacteriia</taxon>
        <taxon>Flavobacteriales</taxon>
        <taxon>Flavobacteriaceae</taxon>
        <taxon>Meishania</taxon>
    </lineage>
</organism>
<evidence type="ECO:0000313" key="2">
    <source>
        <dbReference type="Proteomes" id="UP001595191"/>
    </source>
</evidence>
<dbReference type="EMBL" id="JBHFPV010000002">
    <property type="protein sequence ID" value="MFH6604149.1"/>
    <property type="molecule type" value="Genomic_DNA"/>
</dbReference>
<gene>
    <name evidence="1" type="ORF">ACEZ3G_11720</name>
</gene>
<dbReference type="Proteomes" id="UP001595191">
    <property type="component" value="Unassembled WGS sequence"/>
</dbReference>
<protein>
    <submittedName>
        <fullName evidence="1">Uncharacterized protein</fullName>
    </submittedName>
</protein>
<name>A0ACC7LLJ6_9FLAO</name>
<evidence type="ECO:0000313" key="1">
    <source>
        <dbReference type="EMBL" id="MFH6604149.1"/>
    </source>
</evidence>
<accession>A0ACC7LLJ6</accession>
<reference evidence="1" key="1">
    <citation type="submission" date="2024-09" db="EMBL/GenBank/DDBJ databases">
        <authorList>
            <person name="Liu J."/>
        </authorList>
    </citation>
    <scope>NUCLEOTIDE SEQUENCE</scope>
    <source>
        <strain evidence="1">NBU2967</strain>
    </source>
</reference>
<comment type="caution">
    <text evidence="1">The sequence shown here is derived from an EMBL/GenBank/DDBJ whole genome shotgun (WGS) entry which is preliminary data.</text>
</comment>
<sequence length="372" mass="40804">MKTYRIIYAVLALAVFACSKSNGIEDTPKAIGASADYTLLLSSNGLLKAQPLNATKEALTINPGESPFLDRVMPQSTFKKGSVLSMYQKTTACGGEFMKYNFNDHTSTLFEVFADLGSCDLNVTAIAHSETSNFIAYSVGTDEEVGHFVRVLDATGSGFVDVELTKAAIQLAITNNRLFILNKDEEVTGEYGMTVMDLASNGLIRDVNLGYDVGKILVGKDGNLVIGYDTLHTVMNPQTFEVQYVNYQSGLEPKFANSNTAQFDANGKLYYERPPIGESAQAYIPAIYDFSTNTGYLYIYQNFLTGEQIDFEYEIGDTTMVGFDEKNGFMLIGYRKAGSTTKGGVLRVKPVPEPAFIDNIDVDGIPYDIYVK</sequence>
<proteinExistence type="predicted"/>
<keyword evidence="2" id="KW-1185">Reference proteome</keyword>